<dbReference type="SUPFAM" id="SSF81383">
    <property type="entry name" value="F-box domain"/>
    <property type="match status" value="1"/>
</dbReference>
<protein>
    <recommendedName>
        <fullName evidence="1">F-box domain-containing protein</fullName>
    </recommendedName>
</protein>
<reference evidence="2" key="1">
    <citation type="journal article" date="2018" name="DNA Res.">
        <title>Multiple hybrid de novo genome assembly of finger millet, an orphan allotetraploid crop.</title>
        <authorList>
            <person name="Hatakeyama M."/>
            <person name="Aluri S."/>
            <person name="Balachadran M.T."/>
            <person name="Sivarajan S.R."/>
            <person name="Patrignani A."/>
            <person name="Gruter S."/>
            <person name="Poveda L."/>
            <person name="Shimizu-Inatsugi R."/>
            <person name="Baeten J."/>
            <person name="Francoijs K.J."/>
            <person name="Nataraja K.N."/>
            <person name="Reddy Y.A.N."/>
            <person name="Phadnis S."/>
            <person name="Ravikumar R.L."/>
            <person name="Schlapbach R."/>
            <person name="Sreeman S.M."/>
            <person name="Shimizu K.K."/>
        </authorList>
    </citation>
    <scope>NUCLEOTIDE SEQUENCE</scope>
</reference>
<sequence>MSNFHDMAASNMRMTVVVPLTPGVLPEEMMVEVFLRLPIKSILRFRAVCRFGLRCFLQRNFAAEAVLMDSASSPPKLFFTSPTTSFDASSVFGTSSGPGDGLLFTLNDICGDFVSCLRPD</sequence>
<accession>A0AAV5DY75</accession>
<dbReference type="Proteomes" id="UP001054889">
    <property type="component" value="Unassembled WGS sequence"/>
</dbReference>
<evidence type="ECO:0000259" key="1">
    <source>
        <dbReference type="Pfam" id="PF00646"/>
    </source>
</evidence>
<proteinExistence type="predicted"/>
<dbReference type="AlphaFoldDB" id="A0AAV5DY75"/>
<dbReference type="EMBL" id="BQKI01000071">
    <property type="protein sequence ID" value="GJN15156.1"/>
    <property type="molecule type" value="Genomic_DNA"/>
</dbReference>
<dbReference type="Gene3D" id="1.20.1280.50">
    <property type="match status" value="1"/>
</dbReference>
<name>A0AAV5DY75_ELECO</name>
<dbReference type="InterPro" id="IPR036047">
    <property type="entry name" value="F-box-like_dom_sf"/>
</dbReference>
<organism evidence="2 3">
    <name type="scientific">Eleusine coracana subsp. coracana</name>
    <dbReference type="NCBI Taxonomy" id="191504"/>
    <lineage>
        <taxon>Eukaryota</taxon>
        <taxon>Viridiplantae</taxon>
        <taxon>Streptophyta</taxon>
        <taxon>Embryophyta</taxon>
        <taxon>Tracheophyta</taxon>
        <taxon>Spermatophyta</taxon>
        <taxon>Magnoliopsida</taxon>
        <taxon>Liliopsida</taxon>
        <taxon>Poales</taxon>
        <taxon>Poaceae</taxon>
        <taxon>PACMAD clade</taxon>
        <taxon>Chloridoideae</taxon>
        <taxon>Cynodonteae</taxon>
        <taxon>Eleusininae</taxon>
        <taxon>Eleusine</taxon>
    </lineage>
</organism>
<evidence type="ECO:0000313" key="3">
    <source>
        <dbReference type="Proteomes" id="UP001054889"/>
    </source>
</evidence>
<reference evidence="2" key="2">
    <citation type="submission" date="2021-12" db="EMBL/GenBank/DDBJ databases">
        <title>Resequencing data analysis of finger millet.</title>
        <authorList>
            <person name="Hatakeyama M."/>
            <person name="Aluri S."/>
            <person name="Balachadran M.T."/>
            <person name="Sivarajan S.R."/>
            <person name="Poveda L."/>
            <person name="Shimizu-Inatsugi R."/>
            <person name="Schlapbach R."/>
            <person name="Sreeman S.M."/>
            <person name="Shimizu K.K."/>
        </authorList>
    </citation>
    <scope>NUCLEOTIDE SEQUENCE</scope>
</reference>
<comment type="caution">
    <text evidence="2">The sequence shown here is derived from an EMBL/GenBank/DDBJ whole genome shotgun (WGS) entry which is preliminary data.</text>
</comment>
<dbReference type="Pfam" id="PF00646">
    <property type="entry name" value="F-box"/>
    <property type="match status" value="1"/>
</dbReference>
<keyword evidence="3" id="KW-1185">Reference proteome</keyword>
<dbReference type="InterPro" id="IPR001810">
    <property type="entry name" value="F-box_dom"/>
</dbReference>
<feature type="domain" description="F-box" evidence="1">
    <location>
        <begin position="25"/>
        <end position="50"/>
    </location>
</feature>
<gene>
    <name evidence="2" type="primary">gb02049</name>
    <name evidence="2" type="ORF">PR202_gb02049</name>
</gene>
<evidence type="ECO:0000313" key="2">
    <source>
        <dbReference type="EMBL" id="GJN15156.1"/>
    </source>
</evidence>